<reference evidence="2" key="1">
    <citation type="journal article" date="2019" name="Int. J. Syst. Evol. Microbiol.">
        <title>The Global Catalogue of Microorganisms (GCM) 10K type strain sequencing project: providing services to taxonomists for standard genome sequencing and annotation.</title>
        <authorList>
            <consortium name="The Broad Institute Genomics Platform"/>
            <consortium name="The Broad Institute Genome Sequencing Center for Infectious Disease"/>
            <person name="Wu L."/>
            <person name="Ma J."/>
        </authorList>
    </citation>
    <scope>NUCLEOTIDE SEQUENCE [LARGE SCALE GENOMIC DNA]</scope>
    <source>
        <strain evidence="2">CGMCC 1.12966</strain>
    </source>
</reference>
<dbReference type="Pfam" id="PF15892">
    <property type="entry name" value="BNR_4"/>
    <property type="match status" value="1"/>
</dbReference>
<keyword evidence="2" id="KW-1185">Reference proteome</keyword>
<sequence>MEMKIRTKFRTLRLTVGLVFFAIAATYGQRKEFRIMHVGEGWAKNTVNTAVFRKNSLVSNDSLQYIAYYDADGFVVLGKRKLNSVHWDIAKTGYQGNAKDAHNVISMMLDGAGFLHVAWDHHNGRLRYARSTAAGGLTLGAEEPMIGTEEKAVTYPEFFRMPNGNLLFFYRDGGSGAGNLVINSYDIGEGRWKRVHTNLIDGEGKRNAYWQAYVDNKGTIHISWVWRESPDVASNHDMAYACSKDGGLTWQKTGGARYVLPITAASAEYALRIPEKSELINQTGMSADEEGNPFIASYWRAADSEIPQYKIIYYTGDTWKVKSLDFRSAAFFLSGHGTKDIPISRPQLLVKGKGDKASICLIFRDKEREGRASVCLLRRVDAKKYRLLDMTRQRLGAWEPTYDTELWRSRHQLSLFVQQTDQKDGEGLFDAAPTTVQVLQWKPKF</sequence>
<dbReference type="Gene3D" id="2.120.10.10">
    <property type="match status" value="1"/>
</dbReference>
<comment type="caution">
    <text evidence="1">The sequence shown here is derived from an EMBL/GenBank/DDBJ whole genome shotgun (WGS) entry which is preliminary data.</text>
</comment>
<gene>
    <name evidence="1" type="ORF">GCM10017764_34330</name>
</gene>
<dbReference type="EMBL" id="BNAF01000017">
    <property type="protein sequence ID" value="GHE48358.1"/>
    <property type="molecule type" value="Genomic_DNA"/>
</dbReference>
<proteinExistence type="predicted"/>
<evidence type="ECO:0000313" key="2">
    <source>
        <dbReference type="Proteomes" id="UP000620550"/>
    </source>
</evidence>
<organism evidence="1 2">
    <name type="scientific">Sphingobacterium griseoflavum</name>
    <dbReference type="NCBI Taxonomy" id="1474952"/>
    <lineage>
        <taxon>Bacteria</taxon>
        <taxon>Pseudomonadati</taxon>
        <taxon>Bacteroidota</taxon>
        <taxon>Sphingobacteriia</taxon>
        <taxon>Sphingobacteriales</taxon>
        <taxon>Sphingobacteriaceae</taxon>
        <taxon>Sphingobacterium</taxon>
    </lineage>
</organism>
<dbReference type="Proteomes" id="UP000620550">
    <property type="component" value="Unassembled WGS sequence"/>
</dbReference>
<name>A0ABQ3I1Z0_9SPHI</name>
<evidence type="ECO:0000313" key="1">
    <source>
        <dbReference type="EMBL" id="GHE48358.1"/>
    </source>
</evidence>
<dbReference type="SUPFAM" id="SSF50939">
    <property type="entry name" value="Sialidases"/>
    <property type="match status" value="1"/>
</dbReference>
<dbReference type="InterPro" id="IPR036278">
    <property type="entry name" value="Sialidase_sf"/>
</dbReference>
<accession>A0ABQ3I1Z0</accession>
<protein>
    <recommendedName>
        <fullName evidence="3">Neuraminidase</fullName>
    </recommendedName>
</protein>
<evidence type="ECO:0008006" key="3">
    <source>
        <dbReference type="Google" id="ProtNLM"/>
    </source>
</evidence>